<proteinExistence type="predicted"/>
<evidence type="ECO:0000256" key="1">
    <source>
        <dbReference type="SAM" id="Phobius"/>
    </source>
</evidence>
<keyword evidence="1" id="KW-0812">Transmembrane</keyword>
<evidence type="ECO:0000313" key="2">
    <source>
        <dbReference type="EMBL" id="ETP39016.1"/>
    </source>
</evidence>
<feature type="transmembrane region" description="Helical" evidence="1">
    <location>
        <begin position="30"/>
        <end position="51"/>
    </location>
</feature>
<evidence type="ECO:0000313" key="3">
    <source>
        <dbReference type="Proteomes" id="UP000018948"/>
    </source>
</evidence>
<dbReference type="EMBL" id="ANIY01002836">
    <property type="protein sequence ID" value="ETP39016.1"/>
    <property type="molecule type" value="Genomic_DNA"/>
</dbReference>
<reference evidence="2 3" key="1">
    <citation type="submission" date="2013-11" db="EMBL/GenBank/DDBJ databases">
        <title>The Genome Sequence of Phytophthora parasitica P10297.</title>
        <authorList>
            <consortium name="The Broad Institute Genomics Platform"/>
            <person name="Russ C."/>
            <person name="Tyler B."/>
            <person name="Panabieres F."/>
            <person name="Shan W."/>
            <person name="Tripathy S."/>
            <person name="Grunwald N."/>
            <person name="Machado M."/>
            <person name="Johnson C.S."/>
            <person name="Walker B."/>
            <person name="Young S.K."/>
            <person name="Zeng Q."/>
            <person name="Gargeya S."/>
            <person name="Fitzgerald M."/>
            <person name="Haas B."/>
            <person name="Abouelleil A."/>
            <person name="Allen A.W."/>
            <person name="Alvarado L."/>
            <person name="Arachchi H.M."/>
            <person name="Berlin A.M."/>
            <person name="Chapman S.B."/>
            <person name="Gainer-Dewar J."/>
            <person name="Goldberg J."/>
            <person name="Griggs A."/>
            <person name="Gujja S."/>
            <person name="Hansen M."/>
            <person name="Howarth C."/>
            <person name="Imamovic A."/>
            <person name="Ireland A."/>
            <person name="Larimer J."/>
            <person name="McCowan C."/>
            <person name="Murphy C."/>
            <person name="Pearson M."/>
            <person name="Poon T.W."/>
            <person name="Priest M."/>
            <person name="Roberts A."/>
            <person name="Saif S."/>
            <person name="Shea T."/>
            <person name="Sisk P."/>
            <person name="Sykes S."/>
            <person name="Wortman J."/>
            <person name="Nusbaum C."/>
            <person name="Birren B."/>
        </authorList>
    </citation>
    <scope>NUCLEOTIDE SEQUENCE [LARGE SCALE GENOMIC DNA]</scope>
    <source>
        <strain evidence="2 3">P10297</strain>
    </source>
</reference>
<sequence length="225" mass="24033">MLAVLPTFNITFDSTHAINNPKQANLPIRFSVFVVVLVVTLVVSCSAFAVAENLPAFRGKDNNGRHLQAQKVADAAAKAFSGQADDKLMKYVLKMGIAADGSEATIKKYNDLAAFARANAKLSDDEVAMMTKFVKESKDNEAHAMSSILGFAQKKGDKATEKATAPVAKEIAEAVVQNPKSWSRLRKFAKIALGATVSGFAIYGAYKLLSGQSPQSVTPTTTTTD</sequence>
<evidence type="ECO:0008006" key="4">
    <source>
        <dbReference type="Google" id="ProtNLM"/>
    </source>
</evidence>
<name>W2YWB0_PHYNI</name>
<keyword evidence="1" id="KW-0472">Membrane</keyword>
<dbReference type="AlphaFoldDB" id="W2YWB0"/>
<keyword evidence="1" id="KW-1133">Transmembrane helix</keyword>
<organism evidence="2 3">
    <name type="scientific">Phytophthora nicotianae P10297</name>
    <dbReference type="NCBI Taxonomy" id="1317064"/>
    <lineage>
        <taxon>Eukaryota</taxon>
        <taxon>Sar</taxon>
        <taxon>Stramenopiles</taxon>
        <taxon>Oomycota</taxon>
        <taxon>Peronosporomycetes</taxon>
        <taxon>Peronosporales</taxon>
        <taxon>Peronosporaceae</taxon>
        <taxon>Phytophthora</taxon>
    </lineage>
</organism>
<accession>W2YWB0</accession>
<gene>
    <name evidence="2" type="ORF">F442_13500</name>
</gene>
<dbReference type="Proteomes" id="UP000018948">
    <property type="component" value="Unassembled WGS sequence"/>
</dbReference>
<comment type="caution">
    <text evidence="2">The sequence shown here is derived from an EMBL/GenBank/DDBJ whole genome shotgun (WGS) entry which is preliminary data.</text>
</comment>
<protein>
    <recommendedName>
        <fullName evidence="4">RxLR effector protein</fullName>
    </recommendedName>
</protein>